<accession>A0ABQ3VT11</accession>
<dbReference type="InterPro" id="IPR037257">
    <property type="entry name" value="T2SS_E_N_sf"/>
</dbReference>
<dbReference type="Proteomes" id="UP000635565">
    <property type="component" value="Unassembled WGS sequence"/>
</dbReference>
<evidence type="ECO:0000259" key="1">
    <source>
        <dbReference type="Pfam" id="PF05157"/>
    </source>
</evidence>
<feature type="domain" description="Type II secretion system protein GspE N-terminal" evidence="1">
    <location>
        <begin position="259"/>
        <end position="336"/>
    </location>
</feature>
<protein>
    <recommendedName>
        <fullName evidence="1">Type II secretion system protein GspE N-terminal domain-containing protein</fullName>
    </recommendedName>
</protein>
<gene>
    <name evidence="2" type="ORF">KSZ_67700</name>
</gene>
<organism evidence="2 3">
    <name type="scientific">Dictyobacter formicarum</name>
    <dbReference type="NCBI Taxonomy" id="2778368"/>
    <lineage>
        <taxon>Bacteria</taxon>
        <taxon>Bacillati</taxon>
        <taxon>Chloroflexota</taxon>
        <taxon>Ktedonobacteria</taxon>
        <taxon>Ktedonobacterales</taxon>
        <taxon>Dictyobacteraceae</taxon>
        <taxon>Dictyobacter</taxon>
    </lineage>
</organism>
<name>A0ABQ3VT11_9CHLR</name>
<dbReference type="EMBL" id="BNJJ01000027">
    <property type="protein sequence ID" value="GHO88764.1"/>
    <property type="molecule type" value="Genomic_DNA"/>
</dbReference>
<evidence type="ECO:0000313" key="2">
    <source>
        <dbReference type="EMBL" id="GHO88764.1"/>
    </source>
</evidence>
<reference evidence="2 3" key="1">
    <citation type="journal article" date="2021" name="Int. J. Syst. Evol. Microbiol.">
        <title>Reticulibacter mediterranei gen. nov., sp. nov., within the new family Reticulibacteraceae fam. nov., and Ktedonospora formicarum gen. nov., sp. nov., Ktedonobacter robiniae sp. nov., Dictyobacter formicarum sp. nov. and Dictyobacter arantiisoli sp. nov., belonging to the class Ktedonobacteria.</title>
        <authorList>
            <person name="Yabe S."/>
            <person name="Zheng Y."/>
            <person name="Wang C.M."/>
            <person name="Sakai Y."/>
            <person name="Abe K."/>
            <person name="Yokota A."/>
            <person name="Donadio S."/>
            <person name="Cavaletti L."/>
            <person name="Monciardini P."/>
        </authorList>
    </citation>
    <scope>NUCLEOTIDE SEQUENCE [LARGE SCALE GENOMIC DNA]</scope>
    <source>
        <strain evidence="2 3">SOSP1-9</strain>
    </source>
</reference>
<dbReference type="InterPro" id="IPR007831">
    <property type="entry name" value="T2SS_GspE_N"/>
</dbReference>
<keyword evidence="3" id="KW-1185">Reference proteome</keyword>
<comment type="caution">
    <text evidence="2">The sequence shown here is derived from an EMBL/GenBank/DDBJ whole genome shotgun (WGS) entry which is preliminary data.</text>
</comment>
<proteinExistence type="predicted"/>
<dbReference type="SUPFAM" id="SSF160246">
    <property type="entry name" value="EspE N-terminal domain-like"/>
    <property type="match status" value="1"/>
</dbReference>
<dbReference type="Pfam" id="PF05157">
    <property type="entry name" value="MshEN"/>
    <property type="match status" value="1"/>
</dbReference>
<dbReference type="Gene3D" id="3.30.300.160">
    <property type="entry name" value="Type II secretion system, protein E, N-terminal domain"/>
    <property type="match status" value="1"/>
</dbReference>
<evidence type="ECO:0000313" key="3">
    <source>
        <dbReference type="Proteomes" id="UP000635565"/>
    </source>
</evidence>
<sequence>MDSRMTQKKKAIPLQASNISQISSRIKRRTDPAIDAYEICTCVAFDKICQMGTMSTEEDCNENQCVPVSVELSNKVRGVLNDFLPAQEPISVLLLHVVQREAPPLAPQSEALYRRKSYHVAASLLNQVLTHVRRVLRIDDKMFIYDVSGAAIIFPDVDQAGKQKILERIYHSVCLMQAETTDPPLTRETTISLGGVTYPPRAVVSFEQMYYQLGKAQHTLTLRPIISAHTRGVKPMPIVELSPIYTAYEQQEETGKEAGIPYMELPHVLPDRLVRLIPYPVACELQCVPVGREHQYLTVAMREPTNAVTIALLREMTGCSIFPVACEEQELNNLLRSSW</sequence>